<dbReference type="AlphaFoldDB" id="A0A814NCQ8"/>
<dbReference type="Proteomes" id="UP000676336">
    <property type="component" value="Unassembled WGS sequence"/>
</dbReference>
<dbReference type="InterPro" id="IPR003000">
    <property type="entry name" value="Sirtuin"/>
</dbReference>
<dbReference type="EMBL" id="CAJOBI010009826">
    <property type="protein sequence ID" value="CAF4147099.1"/>
    <property type="molecule type" value="Genomic_DNA"/>
</dbReference>
<sequence length="299" mass="33681">MINLPIVTTLMNQQHDIDEAMLRATQCVRNADVLLVAAGAGMGVDAGLPDYHGGIHRAHPRLAEIGLSVYDLSNHTLFEQNPTLAWGHWTTRQREYSNTLPHVGYHILHSWSKSDKRNVRVVTTNLDRHFLRTGFTVDNVFEMHGSMYDAQCMNRCGVHPWILDINTMPPVDLNTMLLLGPPPLCIQCGGPARVCTQLAVDGHWDTSQVEAARRRHETFFRELSTERVVTALEIGCGTVMAKLRKEAERIVADHRTRGGRAVHIRINLHQPHIDEHEDNISLPLGALEALRTMNQLRID</sequence>
<evidence type="ECO:0000313" key="9">
    <source>
        <dbReference type="Proteomes" id="UP000663855"/>
    </source>
</evidence>
<feature type="binding site" evidence="3">
    <location>
        <position position="152"/>
    </location>
    <ligand>
        <name>Zn(2+)</name>
        <dbReference type="ChEBI" id="CHEBI:29105"/>
    </ligand>
</feature>
<feature type="binding site" evidence="3">
    <location>
        <position position="156"/>
    </location>
    <ligand>
        <name>Zn(2+)</name>
        <dbReference type="ChEBI" id="CHEBI:29105"/>
    </ligand>
</feature>
<dbReference type="InterPro" id="IPR050134">
    <property type="entry name" value="NAD-dep_sirtuin_deacylases"/>
</dbReference>
<dbReference type="SUPFAM" id="SSF52467">
    <property type="entry name" value="DHS-like NAD/FAD-binding domain"/>
    <property type="match status" value="1"/>
</dbReference>
<evidence type="ECO:0000313" key="6">
    <source>
        <dbReference type="EMBL" id="CAF2091566.1"/>
    </source>
</evidence>
<proteinExistence type="predicted"/>
<comment type="caution">
    <text evidence="5">The sequence shown here is derived from an EMBL/GenBank/DDBJ whole genome shotgun (WGS) entry which is preliminary data.</text>
</comment>
<evidence type="ECO:0000256" key="1">
    <source>
        <dbReference type="ARBA" id="ARBA00022679"/>
    </source>
</evidence>
<dbReference type="EMBL" id="CAJNRE010010497">
    <property type="protein sequence ID" value="CAF2091566.1"/>
    <property type="molecule type" value="Genomic_DNA"/>
</dbReference>
<evidence type="ECO:0000259" key="4">
    <source>
        <dbReference type="PROSITE" id="PS50305"/>
    </source>
</evidence>
<dbReference type="PROSITE" id="PS50305">
    <property type="entry name" value="SIRTUIN"/>
    <property type="match status" value="1"/>
</dbReference>
<dbReference type="InterPro" id="IPR026590">
    <property type="entry name" value="Ssirtuin_cat_dom"/>
</dbReference>
<name>A0A814NCQ8_9BILA</name>
<dbReference type="EMBL" id="CAJNOV010002188">
    <property type="protein sequence ID" value="CAF1091701.1"/>
    <property type="molecule type" value="Genomic_DNA"/>
</dbReference>
<evidence type="ECO:0000313" key="5">
    <source>
        <dbReference type="EMBL" id="CAF1091701.1"/>
    </source>
</evidence>
<evidence type="ECO:0000256" key="2">
    <source>
        <dbReference type="ARBA" id="ARBA00023027"/>
    </source>
</evidence>
<gene>
    <name evidence="8" type="ORF">BYL167_LOCUS46725</name>
    <name evidence="5" type="ORF">CJN711_LOCUS6698</name>
    <name evidence="6" type="ORF">MBJ925_LOCUS20435</name>
    <name evidence="7" type="ORF">SMN809_LOCUS19566</name>
</gene>
<dbReference type="PANTHER" id="PTHR11085:SF4">
    <property type="entry name" value="NAD-DEPENDENT PROTEIN DEACYLASE"/>
    <property type="match status" value="1"/>
</dbReference>
<keyword evidence="3" id="KW-0862">Zinc</keyword>
<evidence type="ECO:0000313" key="7">
    <source>
        <dbReference type="EMBL" id="CAF4147099.1"/>
    </source>
</evidence>
<keyword evidence="3" id="KW-0479">Metal-binding</keyword>
<evidence type="ECO:0000256" key="3">
    <source>
        <dbReference type="PROSITE-ProRule" id="PRU00236"/>
    </source>
</evidence>
<feature type="active site" description="Proton acceptor" evidence="3">
    <location>
        <position position="144"/>
    </location>
</feature>
<keyword evidence="1" id="KW-0808">Transferase</keyword>
<dbReference type="CDD" id="cd00296">
    <property type="entry name" value="SIR2"/>
    <property type="match status" value="1"/>
</dbReference>
<accession>A0A814NCQ8</accession>
<dbReference type="InterPro" id="IPR026591">
    <property type="entry name" value="Sirtuin_cat_small_dom_sf"/>
</dbReference>
<reference evidence="5" key="1">
    <citation type="submission" date="2021-02" db="EMBL/GenBank/DDBJ databases">
        <authorList>
            <person name="Nowell W R."/>
        </authorList>
    </citation>
    <scope>NUCLEOTIDE SEQUENCE</scope>
</reference>
<feature type="domain" description="Deacetylase sirtuin-type" evidence="4">
    <location>
        <begin position="14"/>
        <end position="299"/>
    </location>
</feature>
<feature type="binding site" evidence="3">
    <location>
        <position position="236"/>
    </location>
    <ligand>
        <name>Zn(2+)</name>
        <dbReference type="ChEBI" id="CHEBI:29105"/>
    </ligand>
</feature>
<evidence type="ECO:0000313" key="8">
    <source>
        <dbReference type="EMBL" id="CAF4766281.1"/>
    </source>
</evidence>
<feature type="binding site" evidence="3">
    <location>
        <position position="195"/>
    </location>
    <ligand>
        <name>Zn(2+)</name>
        <dbReference type="ChEBI" id="CHEBI:29105"/>
    </ligand>
</feature>
<dbReference type="Gene3D" id="3.30.1600.10">
    <property type="entry name" value="SIR2/SIRT2 'Small Domain"/>
    <property type="match status" value="1"/>
</dbReference>
<dbReference type="GO" id="GO:0046872">
    <property type="term" value="F:metal ion binding"/>
    <property type="evidence" value="ECO:0007669"/>
    <property type="project" value="UniProtKB-KW"/>
</dbReference>
<dbReference type="GO" id="GO:0070403">
    <property type="term" value="F:NAD+ binding"/>
    <property type="evidence" value="ECO:0007669"/>
    <property type="project" value="InterPro"/>
</dbReference>
<dbReference type="GO" id="GO:0017136">
    <property type="term" value="F:histone deacetylase activity, NAD-dependent"/>
    <property type="evidence" value="ECO:0007669"/>
    <property type="project" value="TreeGrafter"/>
</dbReference>
<dbReference type="Pfam" id="PF02146">
    <property type="entry name" value="SIR2"/>
    <property type="match status" value="1"/>
</dbReference>
<protein>
    <recommendedName>
        <fullName evidence="4">Deacetylase sirtuin-type domain-containing protein</fullName>
    </recommendedName>
</protein>
<dbReference type="Proteomes" id="UP000663824">
    <property type="component" value="Unassembled WGS sequence"/>
</dbReference>
<dbReference type="PANTHER" id="PTHR11085">
    <property type="entry name" value="NAD-DEPENDENT PROTEIN DEACYLASE SIRTUIN-5, MITOCHONDRIAL-RELATED"/>
    <property type="match status" value="1"/>
</dbReference>
<dbReference type="Gene3D" id="3.40.50.1220">
    <property type="entry name" value="TPP-binding domain"/>
    <property type="match status" value="1"/>
</dbReference>
<dbReference type="Proteomes" id="UP000681967">
    <property type="component" value="Unassembled WGS sequence"/>
</dbReference>
<organism evidence="5 9">
    <name type="scientific">Rotaria magnacalcarata</name>
    <dbReference type="NCBI Taxonomy" id="392030"/>
    <lineage>
        <taxon>Eukaryota</taxon>
        <taxon>Metazoa</taxon>
        <taxon>Spiralia</taxon>
        <taxon>Gnathifera</taxon>
        <taxon>Rotifera</taxon>
        <taxon>Eurotatoria</taxon>
        <taxon>Bdelloidea</taxon>
        <taxon>Philodinida</taxon>
        <taxon>Philodinidae</taxon>
        <taxon>Rotaria</taxon>
    </lineage>
</organism>
<keyword evidence="2" id="KW-0520">NAD</keyword>
<dbReference type="InterPro" id="IPR029035">
    <property type="entry name" value="DHS-like_NAD/FAD-binding_dom"/>
</dbReference>
<dbReference type="Proteomes" id="UP000663855">
    <property type="component" value="Unassembled WGS sequence"/>
</dbReference>
<dbReference type="EMBL" id="CAJOBH010132771">
    <property type="protein sequence ID" value="CAF4766281.1"/>
    <property type="molecule type" value="Genomic_DNA"/>
</dbReference>